<dbReference type="Pfam" id="PF01810">
    <property type="entry name" value="LysE"/>
    <property type="match status" value="1"/>
</dbReference>
<evidence type="ECO:0000256" key="6">
    <source>
        <dbReference type="SAM" id="Phobius"/>
    </source>
</evidence>
<reference evidence="7 8" key="1">
    <citation type="submission" date="2017-07" db="EMBL/GenBank/DDBJ databases">
        <title>Draft whole genome sequences of clinical Proprionibacteriaceae strains.</title>
        <authorList>
            <person name="Bernier A.-M."/>
            <person name="Bernard K."/>
            <person name="Domingo M.-C."/>
        </authorList>
    </citation>
    <scope>NUCLEOTIDE SEQUENCE [LARGE SCALE GENOMIC DNA]</scope>
    <source>
        <strain evidence="7 8">NML 030167</strain>
    </source>
</reference>
<feature type="transmembrane region" description="Helical" evidence="6">
    <location>
        <begin position="166"/>
        <end position="187"/>
    </location>
</feature>
<proteinExistence type="predicted"/>
<keyword evidence="4 6" id="KW-1133">Transmembrane helix</keyword>
<dbReference type="AlphaFoldDB" id="A0A255GER7"/>
<dbReference type="GO" id="GO:0005886">
    <property type="term" value="C:plasma membrane"/>
    <property type="evidence" value="ECO:0007669"/>
    <property type="project" value="UniProtKB-SubCell"/>
</dbReference>
<dbReference type="PIRSF" id="PIRSF006324">
    <property type="entry name" value="LeuE"/>
    <property type="match status" value="1"/>
</dbReference>
<name>A0A255GER7_9ACTN</name>
<dbReference type="GO" id="GO:0015171">
    <property type="term" value="F:amino acid transmembrane transporter activity"/>
    <property type="evidence" value="ECO:0007669"/>
    <property type="project" value="TreeGrafter"/>
</dbReference>
<accession>A0A255GER7</accession>
<dbReference type="EMBL" id="NMVO01000014">
    <property type="protein sequence ID" value="OYO12813.1"/>
    <property type="molecule type" value="Genomic_DNA"/>
</dbReference>
<comment type="subcellular location">
    <subcellularLocation>
        <location evidence="1">Cell membrane</location>
        <topology evidence="1">Multi-pass membrane protein</topology>
    </subcellularLocation>
</comment>
<evidence type="ECO:0000256" key="5">
    <source>
        <dbReference type="ARBA" id="ARBA00023136"/>
    </source>
</evidence>
<dbReference type="Proteomes" id="UP000215896">
    <property type="component" value="Unassembled WGS sequence"/>
</dbReference>
<evidence type="ECO:0000256" key="2">
    <source>
        <dbReference type="ARBA" id="ARBA00022475"/>
    </source>
</evidence>
<protein>
    <submittedName>
        <fullName evidence="7">Lysine transporter LysE</fullName>
    </submittedName>
</protein>
<keyword evidence="8" id="KW-1185">Reference proteome</keyword>
<evidence type="ECO:0000256" key="4">
    <source>
        <dbReference type="ARBA" id="ARBA00022989"/>
    </source>
</evidence>
<keyword evidence="3 6" id="KW-0812">Transmembrane</keyword>
<evidence type="ECO:0000256" key="1">
    <source>
        <dbReference type="ARBA" id="ARBA00004651"/>
    </source>
</evidence>
<feature type="transmembrane region" description="Helical" evidence="6">
    <location>
        <begin position="62"/>
        <end position="87"/>
    </location>
</feature>
<feature type="transmembrane region" description="Helical" evidence="6">
    <location>
        <begin position="20"/>
        <end position="41"/>
    </location>
</feature>
<feature type="transmembrane region" description="Helical" evidence="6">
    <location>
        <begin position="207"/>
        <end position="225"/>
    </location>
</feature>
<evidence type="ECO:0000313" key="7">
    <source>
        <dbReference type="EMBL" id="OYO12813.1"/>
    </source>
</evidence>
<dbReference type="OrthoDB" id="3175972at2"/>
<organism evidence="7 8">
    <name type="scientific">Enemella evansiae</name>
    <dbReference type="NCBI Taxonomy" id="2016499"/>
    <lineage>
        <taxon>Bacteria</taxon>
        <taxon>Bacillati</taxon>
        <taxon>Actinomycetota</taxon>
        <taxon>Actinomycetes</taxon>
        <taxon>Propionibacteriales</taxon>
        <taxon>Propionibacteriaceae</taxon>
        <taxon>Enemella</taxon>
    </lineage>
</organism>
<evidence type="ECO:0000256" key="3">
    <source>
        <dbReference type="ARBA" id="ARBA00022692"/>
    </source>
</evidence>
<gene>
    <name evidence="7" type="ORF">CGZ94_13010</name>
</gene>
<sequence length="227" mass="24145">MREPGAGRPAPAPPTRDPHAVTELAAINWAGFFAVLVLAYLTPGPEFLIVLRSATRGWRAGLAAGAGAQTGLTVHMLIAALGLSLLLTRYPGALLTIQLAGSLYLAHLGWRLLRSAGIEAGPRPSTATAFRQGLATDLLNPKVVVFFAAVLPQFVNPSAGRVREQMLLLGVVDVLFGLLAWLLVTAVGVRLNTWLADPAHRRHWDRVGGALLLAVAITLAVSGMFRW</sequence>
<dbReference type="PANTHER" id="PTHR30086:SF20">
    <property type="entry name" value="ARGININE EXPORTER PROTEIN ARGO-RELATED"/>
    <property type="match status" value="1"/>
</dbReference>
<comment type="caution">
    <text evidence="7">The sequence shown here is derived from an EMBL/GenBank/DDBJ whole genome shotgun (WGS) entry which is preliminary data.</text>
</comment>
<dbReference type="PANTHER" id="PTHR30086">
    <property type="entry name" value="ARGININE EXPORTER PROTEIN ARGO"/>
    <property type="match status" value="1"/>
</dbReference>
<evidence type="ECO:0000313" key="8">
    <source>
        <dbReference type="Proteomes" id="UP000215896"/>
    </source>
</evidence>
<dbReference type="InterPro" id="IPR001123">
    <property type="entry name" value="LeuE-type"/>
</dbReference>
<keyword evidence="2" id="KW-1003">Cell membrane</keyword>
<keyword evidence="5 6" id="KW-0472">Membrane</keyword>